<accession>A0ABU7ZGC9</accession>
<evidence type="ECO:0000313" key="2">
    <source>
        <dbReference type="Proteomes" id="UP001432017"/>
    </source>
</evidence>
<gene>
    <name evidence="1" type="ORF">V6W77_08385</name>
</gene>
<evidence type="ECO:0000313" key="1">
    <source>
        <dbReference type="EMBL" id="MEG9476288.1"/>
    </source>
</evidence>
<keyword evidence="2" id="KW-1185">Reference proteome</keyword>
<sequence>MRNKKLFSILVLSAAVYAESSDSHKEQQCSEEHNKIIAQYLDVSTEELSHRTLDFACKLDPNNKTETLVSYAVVEAKYTKENYGNDQNNTPKWEFLVARLNNQEILQSWKAEQEIDAAVDVSVGSLKIDTARYILNKNVRAFGVRFNNATRGPSAPEYSSNDNLMLFIAENNALKLIFDYPMQTWHIVDSEEAKTESAEIVLEMDTKNQTNGFNDIILKADITQRVWSKGVYMVDSELKSETNHQEKLRLKYKDNYYRPEKKVDWLY</sequence>
<comment type="caution">
    <text evidence="1">The sequence shown here is derived from an EMBL/GenBank/DDBJ whole genome shotgun (WGS) entry which is preliminary data.</text>
</comment>
<proteinExistence type="predicted"/>
<name>A0ABU7ZGC9_9PAST</name>
<organism evidence="1 2">
    <name type="scientific">Mannheimia indoligenes</name>
    <dbReference type="NCBI Taxonomy" id="3103145"/>
    <lineage>
        <taxon>Bacteria</taxon>
        <taxon>Pseudomonadati</taxon>
        <taxon>Pseudomonadota</taxon>
        <taxon>Gammaproteobacteria</taxon>
        <taxon>Pasteurellales</taxon>
        <taxon>Pasteurellaceae</taxon>
        <taxon>Mannheimia</taxon>
    </lineage>
</organism>
<protein>
    <submittedName>
        <fullName evidence="1">Uncharacterized protein</fullName>
    </submittedName>
</protein>
<dbReference type="EMBL" id="JBAJJM010000011">
    <property type="protein sequence ID" value="MEG9476288.1"/>
    <property type="molecule type" value="Genomic_DNA"/>
</dbReference>
<reference evidence="1" key="1">
    <citation type="submission" date="2023-12" db="EMBL/GenBank/DDBJ databases">
        <title>Mannheima indologenes sp. nov. proposed for Clade V organisms of Mannheimia.</title>
        <authorList>
            <person name="Christensen H."/>
        </authorList>
    </citation>
    <scope>NUCLEOTIDE SEQUENCE</scope>
    <source>
        <strain evidence="1">M14.4</strain>
    </source>
</reference>
<dbReference type="Proteomes" id="UP001432017">
    <property type="component" value="Unassembled WGS sequence"/>
</dbReference>
<dbReference type="RefSeq" id="WP_334254377.1">
    <property type="nucleotide sequence ID" value="NZ_JBAJJM010000011.1"/>
</dbReference>